<keyword evidence="3" id="KW-0233">DNA recombination</keyword>
<dbReference type="InterPro" id="IPR050090">
    <property type="entry name" value="Tyrosine_recombinase_XerCD"/>
</dbReference>
<proteinExistence type="inferred from homology"/>
<evidence type="ECO:0000256" key="3">
    <source>
        <dbReference type="ARBA" id="ARBA00023172"/>
    </source>
</evidence>
<gene>
    <name evidence="7" type="ORF">QR721_06610</name>
</gene>
<evidence type="ECO:0000256" key="1">
    <source>
        <dbReference type="ARBA" id="ARBA00008857"/>
    </source>
</evidence>
<dbReference type="InterPro" id="IPR044068">
    <property type="entry name" value="CB"/>
</dbReference>
<evidence type="ECO:0000259" key="5">
    <source>
        <dbReference type="PROSITE" id="PS51898"/>
    </source>
</evidence>
<dbReference type="PROSITE" id="PS51900">
    <property type="entry name" value="CB"/>
    <property type="match status" value="1"/>
</dbReference>
<dbReference type="PROSITE" id="PS51898">
    <property type="entry name" value="TYR_RECOMBINASE"/>
    <property type="match status" value="1"/>
</dbReference>
<dbReference type="Gene3D" id="1.10.150.130">
    <property type="match status" value="1"/>
</dbReference>
<dbReference type="Pfam" id="PF00589">
    <property type="entry name" value="Phage_integrase"/>
    <property type="match status" value="1"/>
</dbReference>
<comment type="similarity">
    <text evidence="1">Belongs to the 'phage' integrase family.</text>
</comment>
<feature type="domain" description="Tyr recombinase" evidence="5">
    <location>
        <begin position="108"/>
        <end position="292"/>
    </location>
</feature>
<feature type="domain" description="Core-binding (CB)" evidence="6">
    <location>
        <begin position="1"/>
        <end position="87"/>
    </location>
</feature>
<evidence type="ECO:0000256" key="2">
    <source>
        <dbReference type="ARBA" id="ARBA00023125"/>
    </source>
</evidence>
<dbReference type="Pfam" id="PF13102">
    <property type="entry name" value="Phage_int_SAM_5"/>
    <property type="match status" value="1"/>
</dbReference>
<reference evidence="7" key="1">
    <citation type="submission" date="2023-06" db="EMBL/GenBank/DDBJ databases">
        <title>A Treasure from Seagulls: Isolation and Description of Aciduricobacillus qingdaonensis gen. nov., sp. nov., a Rare Obligately Uric Acid-utilizing Member in the Family Bacillaceae.</title>
        <authorList>
            <person name="Liu W."/>
            <person name="Wang B."/>
        </authorList>
    </citation>
    <scope>NUCLEOTIDE SEQUENCE</scope>
    <source>
        <strain evidence="7">44XB</strain>
    </source>
</reference>
<keyword evidence="2 4" id="KW-0238">DNA-binding</keyword>
<dbReference type="PANTHER" id="PTHR30349">
    <property type="entry name" value="PHAGE INTEGRASE-RELATED"/>
    <property type="match status" value="1"/>
</dbReference>
<dbReference type="Proteomes" id="UP001180087">
    <property type="component" value="Chromosome"/>
</dbReference>
<dbReference type="InterPro" id="IPR011010">
    <property type="entry name" value="DNA_brk_join_enz"/>
</dbReference>
<dbReference type="PANTHER" id="PTHR30349:SF41">
    <property type="entry name" value="INTEGRASE_RECOMBINASE PROTEIN MJ0367-RELATED"/>
    <property type="match status" value="1"/>
</dbReference>
<sequence length="302" mass="35030">MLLEDGLGEYDYHCMARNYTPKTMKNKRQEYKQFLKFIIEKRGVKELENITRYDLEAYVRLKRQKGLKPQSIVSTAKQIIAFFNWCVSEEYIAENPMNKVALPKVPRKKLEGFTSQDVNRLIMCFNYSSYLEARNKAIIAMMADCGLRAMEIRGIKEKNVKQLEILVNGKGNKERVVFISPALKKILIKYERIKTLHFKDEAQIKYADNYFLNYRGEPLSHPGVYNLVIEAGKRTNIKNAHPHKFRHFYAVKALEEGIDLYSLSRLLGHSDISTTQRYLESLTDTQLGLKANSSSPLMNLKS</sequence>
<dbReference type="InterPro" id="IPR025269">
    <property type="entry name" value="SAM-like_dom"/>
</dbReference>
<dbReference type="EMBL" id="CP129113">
    <property type="protein sequence ID" value="WLV25868.1"/>
    <property type="molecule type" value="Genomic_DNA"/>
</dbReference>
<evidence type="ECO:0000259" key="6">
    <source>
        <dbReference type="PROSITE" id="PS51900"/>
    </source>
</evidence>
<organism evidence="7 8">
    <name type="scientific">Aciduricibacillus chroicocephali</name>
    <dbReference type="NCBI Taxonomy" id="3054939"/>
    <lineage>
        <taxon>Bacteria</taxon>
        <taxon>Bacillati</taxon>
        <taxon>Bacillota</taxon>
        <taxon>Bacilli</taxon>
        <taxon>Bacillales</taxon>
        <taxon>Bacillaceae</taxon>
        <taxon>Aciduricibacillus</taxon>
    </lineage>
</organism>
<dbReference type="Gene3D" id="1.10.443.10">
    <property type="entry name" value="Intergrase catalytic core"/>
    <property type="match status" value="1"/>
</dbReference>
<dbReference type="InterPro" id="IPR002104">
    <property type="entry name" value="Integrase_catalytic"/>
</dbReference>
<evidence type="ECO:0000313" key="8">
    <source>
        <dbReference type="Proteomes" id="UP001180087"/>
    </source>
</evidence>
<keyword evidence="8" id="KW-1185">Reference proteome</keyword>
<dbReference type="InterPro" id="IPR013762">
    <property type="entry name" value="Integrase-like_cat_sf"/>
</dbReference>
<name>A0ABY9KYL6_9BACI</name>
<dbReference type="InterPro" id="IPR010998">
    <property type="entry name" value="Integrase_recombinase_N"/>
</dbReference>
<protein>
    <submittedName>
        <fullName evidence="7">Tyrosine-type recombinase/integrase</fullName>
    </submittedName>
</protein>
<evidence type="ECO:0000256" key="4">
    <source>
        <dbReference type="PROSITE-ProRule" id="PRU01248"/>
    </source>
</evidence>
<dbReference type="SUPFAM" id="SSF56349">
    <property type="entry name" value="DNA breaking-rejoining enzymes"/>
    <property type="match status" value="1"/>
</dbReference>
<dbReference type="RefSeq" id="WP_348029658.1">
    <property type="nucleotide sequence ID" value="NZ_CP129113.1"/>
</dbReference>
<evidence type="ECO:0000313" key="7">
    <source>
        <dbReference type="EMBL" id="WLV25868.1"/>
    </source>
</evidence>
<accession>A0ABY9KYL6</accession>